<protein>
    <recommendedName>
        <fullName evidence="4">Antitermination protein NusG</fullName>
    </recommendedName>
</protein>
<keyword evidence="1" id="KW-0472">Membrane</keyword>
<keyword evidence="1" id="KW-0812">Transmembrane</keyword>
<evidence type="ECO:0000313" key="3">
    <source>
        <dbReference type="Proteomes" id="UP000280792"/>
    </source>
</evidence>
<evidence type="ECO:0008006" key="4">
    <source>
        <dbReference type="Google" id="ProtNLM"/>
    </source>
</evidence>
<accession>A0A3P3VMH6</accession>
<dbReference type="EMBL" id="QWEZ01000001">
    <property type="protein sequence ID" value="RRJ83971.1"/>
    <property type="molecule type" value="Genomic_DNA"/>
</dbReference>
<dbReference type="AlphaFoldDB" id="A0A3P3VMH6"/>
<evidence type="ECO:0000313" key="2">
    <source>
        <dbReference type="EMBL" id="RRJ83971.1"/>
    </source>
</evidence>
<dbReference type="Proteomes" id="UP000280792">
    <property type="component" value="Unassembled WGS sequence"/>
</dbReference>
<reference evidence="2 3" key="2">
    <citation type="submission" date="2018-12" db="EMBL/GenBank/DDBJ databases">
        <title>Simiduia agarivorans gen. nov., sp. nov., a marine, agarolytic bacterium isolated from shallow coastal water from Keelung, Taiwan.</title>
        <authorList>
            <person name="Shieh W.Y."/>
        </authorList>
    </citation>
    <scope>NUCLEOTIDE SEQUENCE [LARGE SCALE GENOMIC DNA]</scope>
    <source>
        <strain evidence="2 3">GTF-13</strain>
    </source>
</reference>
<feature type="transmembrane region" description="Helical" evidence="1">
    <location>
        <begin position="48"/>
        <end position="67"/>
    </location>
</feature>
<organism evidence="2 3">
    <name type="scientific">Aestuariirhabdus litorea</name>
    <dbReference type="NCBI Taxonomy" id="2528527"/>
    <lineage>
        <taxon>Bacteria</taxon>
        <taxon>Pseudomonadati</taxon>
        <taxon>Pseudomonadota</taxon>
        <taxon>Gammaproteobacteria</taxon>
        <taxon>Oceanospirillales</taxon>
        <taxon>Aestuariirhabdaceae</taxon>
        <taxon>Aestuariirhabdus</taxon>
    </lineage>
</organism>
<name>A0A3P3VMH6_9GAMM</name>
<dbReference type="RefSeq" id="WP_125014397.1">
    <property type="nucleotide sequence ID" value="NZ_QWEZ01000001.1"/>
</dbReference>
<proteinExistence type="predicted"/>
<gene>
    <name evidence="2" type="ORF">D0544_02295</name>
</gene>
<reference evidence="2 3" key="1">
    <citation type="submission" date="2018-08" db="EMBL/GenBank/DDBJ databases">
        <authorList>
            <person name="Khan S.A."/>
        </authorList>
    </citation>
    <scope>NUCLEOTIDE SEQUENCE [LARGE SCALE GENOMIC DNA]</scope>
    <source>
        <strain evidence="2 3">GTF-13</strain>
    </source>
</reference>
<evidence type="ECO:0000256" key="1">
    <source>
        <dbReference type="SAM" id="Phobius"/>
    </source>
</evidence>
<keyword evidence="1" id="KW-1133">Transmembrane helix</keyword>
<comment type="caution">
    <text evidence="2">The sequence shown here is derived from an EMBL/GenBank/DDBJ whole genome shotgun (WGS) entry which is preliminary data.</text>
</comment>
<sequence length="125" mass="13674">MITKFLVTAAIIIGVVLYLRHRGQGAASAAPALPPGSAAAPFPVPFRWLSYALAALVTLGAAGYLLYDYHDSHRLLSIRVVNPVNGEEVEYKVLKGKLENRRFETVNGQQIRVSDSERLVIEAID</sequence>
<keyword evidence="3" id="KW-1185">Reference proteome</keyword>